<evidence type="ECO:0000313" key="2">
    <source>
        <dbReference type="EMBL" id="CAI8583853.1"/>
    </source>
</evidence>
<feature type="region of interest" description="Disordered" evidence="1">
    <location>
        <begin position="1"/>
        <end position="60"/>
    </location>
</feature>
<sequence>MTEEEGRTTSTKEDEAAVNERSNGILETQQWDEHEQEQERNARKRNISSSSWKIDSFGDDVRYDDDRSMGFKSKSSNSSSIFGVFNLNNISRNWYFRLPLSHYVLGNICGGSAGCSIIHYKKITI</sequence>
<evidence type="ECO:0000256" key="1">
    <source>
        <dbReference type="SAM" id="MobiDB-lite"/>
    </source>
</evidence>
<feature type="compositionally biased region" description="Basic and acidic residues" evidence="1">
    <location>
        <begin position="31"/>
        <end position="41"/>
    </location>
</feature>
<organism evidence="2 3">
    <name type="scientific">Vicia faba</name>
    <name type="common">Broad bean</name>
    <name type="synonym">Faba vulgaris</name>
    <dbReference type="NCBI Taxonomy" id="3906"/>
    <lineage>
        <taxon>Eukaryota</taxon>
        <taxon>Viridiplantae</taxon>
        <taxon>Streptophyta</taxon>
        <taxon>Embryophyta</taxon>
        <taxon>Tracheophyta</taxon>
        <taxon>Spermatophyta</taxon>
        <taxon>Magnoliopsida</taxon>
        <taxon>eudicotyledons</taxon>
        <taxon>Gunneridae</taxon>
        <taxon>Pentapetalae</taxon>
        <taxon>rosids</taxon>
        <taxon>fabids</taxon>
        <taxon>Fabales</taxon>
        <taxon>Fabaceae</taxon>
        <taxon>Papilionoideae</taxon>
        <taxon>50 kb inversion clade</taxon>
        <taxon>NPAAA clade</taxon>
        <taxon>Hologalegina</taxon>
        <taxon>IRL clade</taxon>
        <taxon>Fabeae</taxon>
        <taxon>Vicia</taxon>
    </lineage>
</organism>
<feature type="compositionally biased region" description="Polar residues" evidence="1">
    <location>
        <begin position="20"/>
        <end position="29"/>
    </location>
</feature>
<keyword evidence="3" id="KW-1185">Reference proteome</keyword>
<feature type="compositionally biased region" description="Basic and acidic residues" evidence="1">
    <location>
        <begin position="1"/>
        <end position="15"/>
    </location>
</feature>
<protein>
    <submittedName>
        <fullName evidence="2">Uncharacterized protein</fullName>
    </submittedName>
</protein>
<name>A0AAV0YF78_VICFA</name>
<gene>
    <name evidence="2" type="ORF">VFH_U047240</name>
</gene>
<dbReference type="EMBL" id="CATIWC010001127">
    <property type="protein sequence ID" value="CAI8583853.1"/>
    <property type="molecule type" value="Genomic_DNA"/>
</dbReference>
<reference evidence="2 3" key="1">
    <citation type="submission" date="2023-01" db="EMBL/GenBank/DDBJ databases">
        <authorList>
            <person name="Kreplak J."/>
        </authorList>
    </citation>
    <scope>NUCLEOTIDE SEQUENCE [LARGE SCALE GENOMIC DNA]</scope>
</reference>
<evidence type="ECO:0000313" key="3">
    <source>
        <dbReference type="Proteomes" id="UP001157006"/>
    </source>
</evidence>
<dbReference type="Proteomes" id="UP001157006">
    <property type="component" value="Unassembled WGS sequence"/>
</dbReference>
<comment type="caution">
    <text evidence="2">The sequence shown here is derived from an EMBL/GenBank/DDBJ whole genome shotgun (WGS) entry which is preliminary data.</text>
</comment>
<dbReference type="AlphaFoldDB" id="A0AAV0YF78"/>
<accession>A0AAV0YF78</accession>
<proteinExistence type="predicted"/>